<reference evidence="1 2" key="1">
    <citation type="journal article" date="2019" name="Sci. Rep.">
        <title>Orb-weaving spider Araneus ventricosus genome elucidates the spidroin gene catalogue.</title>
        <authorList>
            <person name="Kono N."/>
            <person name="Nakamura H."/>
            <person name="Ohtoshi R."/>
            <person name="Moran D.A.P."/>
            <person name="Shinohara A."/>
            <person name="Yoshida Y."/>
            <person name="Fujiwara M."/>
            <person name="Mori M."/>
            <person name="Tomita M."/>
            <person name="Arakawa K."/>
        </authorList>
    </citation>
    <scope>NUCLEOTIDE SEQUENCE [LARGE SCALE GENOMIC DNA]</scope>
</reference>
<dbReference type="AlphaFoldDB" id="A0A4Y2LW43"/>
<dbReference type="Proteomes" id="UP000499080">
    <property type="component" value="Unassembled WGS sequence"/>
</dbReference>
<dbReference type="EMBL" id="BGPR01006402">
    <property type="protein sequence ID" value="GBN18679.1"/>
    <property type="molecule type" value="Genomic_DNA"/>
</dbReference>
<name>A0A4Y2LW43_ARAVE</name>
<proteinExistence type="predicted"/>
<accession>A0A4Y2LW43</accession>
<evidence type="ECO:0000313" key="1">
    <source>
        <dbReference type="EMBL" id="GBN18679.1"/>
    </source>
</evidence>
<gene>
    <name evidence="1" type="ORF">AVEN_129451_1</name>
</gene>
<organism evidence="1 2">
    <name type="scientific">Araneus ventricosus</name>
    <name type="common">Orbweaver spider</name>
    <name type="synonym">Epeira ventricosa</name>
    <dbReference type="NCBI Taxonomy" id="182803"/>
    <lineage>
        <taxon>Eukaryota</taxon>
        <taxon>Metazoa</taxon>
        <taxon>Ecdysozoa</taxon>
        <taxon>Arthropoda</taxon>
        <taxon>Chelicerata</taxon>
        <taxon>Arachnida</taxon>
        <taxon>Araneae</taxon>
        <taxon>Araneomorphae</taxon>
        <taxon>Entelegynae</taxon>
        <taxon>Araneoidea</taxon>
        <taxon>Araneidae</taxon>
        <taxon>Araneus</taxon>
    </lineage>
</organism>
<keyword evidence="2" id="KW-1185">Reference proteome</keyword>
<sequence length="133" mass="15287">MIAVATLIRKVRVESQRPSKASVQPLPQEVHLVIGGQVTQRHTINIPTREGRNRLLARRLLIHVLCGASRFERRLGEQWNAETGTKLHAVKATVQSWPLMNRKADTILTWLRVRHTRFTHHHLLLGEQEPMCS</sequence>
<protein>
    <submittedName>
        <fullName evidence="1">Uncharacterized protein</fullName>
    </submittedName>
</protein>
<evidence type="ECO:0000313" key="2">
    <source>
        <dbReference type="Proteomes" id="UP000499080"/>
    </source>
</evidence>
<comment type="caution">
    <text evidence="1">The sequence shown here is derived from an EMBL/GenBank/DDBJ whole genome shotgun (WGS) entry which is preliminary data.</text>
</comment>